<comment type="caution">
    <text evidence="1">The sequence shown here is derived from an EMBL/GenBank/DDBJ whole genome shotgun (WGS) entry which is preliminary data.</text>
</comment>
<dbReference type="AlphaFoldDB" id="A0A2D0KIC5"/>
<dbReference type="Proteomes" id="UP000222168">
    <property type="component" value="Unassembled WGS sequence"/>
</dbReference>
<protein>
    <submittedName>
        <fullName evidence="1">Bifunctional metallophosphatase/5'-nucleotidase</fullName>
    </submittedName>
</protein>
<evidence type="ECO:0000313" key="2">
    <source>
        <dbReference type="Proteomes" id="UP000222168"/>
    </source>
</evidence>
<dbReference type="EMBL" id="NJAK01000001">
    <property type="protein sequence ID" value="PHM63142.1"/>
    <property type="molecule type" value="Genomic_DNA"/>
</dbReference>
<organism evidence="1 2">
    <name type="scientific">Xenorhabdus ishibashii</name>
    <dbReference type="NCBI Taxonomy" id="1034471"/>
    <lineage>
        <taxon>Bacteria</taxon>
        <taxon>Pseudomonadati</taxon>
        <taxon>Pseudomonadota</taxon>
        <taxon>Gammaproteobacteria</taxon>
        <taxon>Enterobacterales</taxon>
        <taxon>Morganellaceae</taxon>
        <taxon>Xenorhabdus</taxon>
    </lineage>
</organism>
<sequence>MNYKLLPIAIGVIVDVRVLGLNDFHGVLQASQWRYPCAYRYESKIM</sequence>
<gene>
    <name evidence="1" type="ORF">Xish_02373</name>
</gene>
<name>A0A2D0KIC5_9GAMM</name>
<accession>A0A2D0KIC5</accession>
<keyword evidence="2" id="KW-1185">Reference proteome</keyword>
<dbReference type="RefSeq" id="WP_167383263.1">
    <property type="nucleotide sequence ID" value="NZ_NJAK01000001.1"/>
</dbReference>
<evidence type="ECO:0000313" key="1">
    <source>
        <dbReference type="EMBL" id="PHM63142.1"/>
    </source>
</evidence>
<reference evidence="1 2" key="1">
    <citation type="journal article" date="2017" name="Nat. Microbiol.">
        <title>Natural product diversity associated with the nematode symbionts Photorhabdus and Xenorhabdus.</title>
        <authorList>
            <person name="Tobias N.J."/>
            <person name="Wolff H."/>
            <person name="Djahanschiri B."/>
            <person name="Grundmann F."/>
            <person name="Kronenwerth M."/>
            <person name="Shi Y.M."/>
            <person name="Simonyi S."/>
            <person name="Grun P."/>
            <person name="Shapiro-Ilan D."/>
            <person name="Pidot S.J."/>
            <person name="Stinear T.P."/>
            <person name="Ebersberger I."/>
            <person name="Bode H.B."/>
        </authorList>
    </citation>
    <scope>NUCLEOTIDE SEQUENCE [LARGE SCALE GENOMIC DNA]</scope>
    <source>
        <strain evidence="1 2">DSM 22670</strain>
    </source>
</reference>
<proteinExistence type="predicted"/>